<feature type="region of interest" description="Disordered" evidence="7">
    <location>
        <begin position="101"/>
        <end position="126"/>
    </location>
</feature>
<dbReference type="Pfam" id="PF00063">
    <property type="entry name" value="Myosin_head"/>
    <property type="match status" value="1"/>
</dbReference>
<dbReference type="Proteomes" id="UP001152622">
    <property type="component" value="Chromosome 11"/>
</dbReference>
<dbReference type="Gene3D" id="1.20.58.530">
    <property type="match status" value="1"/>
</dbReference>
<dbReference type="GO" id="GO:0051015">
    <property type="term" value="F:actin filament binding"/>
    <property type="evidence" value="ECO:0007669"/>
    <property type="project" value="TreeGrafter"/>
</dbReference>
<dbReference type="GO" id="GO:0005524">
    <property type="term" value="F:ATP binding"/>
    <property type="evidence" value="ECO:0007669"/>
    <property type="project" value="UniProtKB-KW"/>
</dbReference>
<name>A0A9Q1EX15_SYNKA</name>
<evidence type="ECO:0000256" key="1">
    <source>
        <dbReference type="ARBA" id="ARBA00008314"/>
    </source>
</evidence>
<proteinExistence type="inferred from homology"/>
<keyword evidence="4" id="KW-0175">Coiled coil</keyword>
<feature type="domain" description="Myosin motor" evidence="8">
    <location>
        <begin position="1"/>
        <end position="126"/>
    </location>
</feature>
<keyword evidence="5 6" id="KW-0009">Actin-binding</keyword>
<keyword evidence="10" id="KW-1185">Reference proteome</keyword>
<keyword evidence="6" id="KW-0518">Myosin</keyword>
<dbReference type="PROSITE" id="PS51456">
    <property type="entry name" value="MYOSIN_MOTOR"/>
    <property type="match status" value="1"/>
</dbReference>
<dbReference type="GO" id="GO:0016020">
    <property type="term" value="C:membrane"/>
    <property type="evidence" value="ECO:0007669"/>
    <property type="project" value="TreeGrafter"/>
</dbReference>
<evidence type="ECO:0000259" key="8">
    <source>
        <dbReference type="PROSITE" id="PS51456"/>
    </source>
</evidence>
<reference evidence="9" key="1">
    <citation type="journal article" date="2023" name="Science">
        <title>Genome structures resolve the early diversification of teleost fishes.</title>
        <authorList>
            <person name="Parey E."/>
            <person name="Louis A."/>
            <person name="Montfort J."/>
            <person name="Bouchez O."/>
            <person name="Roques C."/>
            <person name="Iampietro C."/>
            <person name="Lluch J."/>
            <person name="Castinel A."/>
            <person name="Donnadieu C."/>
            <person name="Desvignes T."/>
            <person name="Floi Bucao C."/>
            <person name="Jouanno E."/>
            <person name="Wen M."/>
            <person name="Mejri S."/>
            <person name="Dirks R."/>
            <person name="Jansen H."/>
            <person name="Henkel C."/>
            <person name="Chen W.J."/>
            <person name="Zahm M."/>
            <person name="Cabau C."/>
            <person name="Klopp C."/>
            <person name="Thompson A.W."/>
            <person name="Robinson-Rechavi M."/>
            <person name="Braasch I."/>
            <person name="Lecointre G."/>
            <person name="Bobe J."/>
            <person name="Postlethwait J.H."/>
            <person name="Berthelot C."/>
            <person name="Roest Crollius H."/>
            <person name="Guiguen Y."/>
        </authorList>
    </citation>
    <scope>NUCLEOTIDE SEQUENCE</scope>
    <source>
        <strain evidence="9">WJC10195</strain>
    </source>
</reference>
<protein>
    <recommendedName>
        <fullName evidence="8">Myosin motor domain-containing protein</fullName>
    </recommendedName>
</protein>
<dbReference type="GO" id="GO:0000146">
    <property type="term" value="F:microfilament motor activity"/>
    <property type="evidence" value="ECO:0007669"/>
    <property type="project" value="TreeGrafter"/>
</dbReference>
<dbReference type="PANTHER" id="PTHR13140">
    <property type="entry name" value="MYOSIN"/>
    <property type="match status" value="1"/>
</dbReference>
<dbReference type="GO" id="GO:0016459">
    <property type="term" value="C:myosin complex"/>
    <property type="evidence" value="ECO:0007669"/>
    <property type="project" value="UniProtKB-KW"/>
</dbReference>
<sequence>MGIFSILEEECMFPKASDTTFKGKLYDQHLGKTNAFQKPKPAKGKAEAHFSLVHYAGTVDYNICGWLDKNKDPLNDSVVQLYQKSSVKLLALLYAATAGADEAKAGGKKGGKKKGGSMQTVSSQFR</sequence>
<dbReference type="OrthoDB" id="312459at2759"/>
<keyword evidence="2" id="KW-0547">Nucleotide-binding</keyword>
<keyword evidence="3" id="KW-0067">ATP-binding</keyword>
<comment type="caution">
    <text evidence="9">The sequence shown here is derived from an EMBL/GenBank/DDBJ whole genome shotgun (WGS) entry which is preliminary data.</text>
</comment>
<comment type="similarity">
    <text evidence="1 6">Belongs to the TRAFAC class myosin-kinesin ATPase superfamily. Myosin family.</text>
</comment>
<evidence type="ECO:0000256" key="5">
    <source>
        <dbReference type="ARBA" id="ARBA00023203"/>
    </source>
</evidence>
<dbReference type="GO" id="GO:0007015">
    <property type="term" value="P:actin filament organization"/>
    <property type="evidence" value="ECO:0007669"/>
    <property type="project" value="TreeGrafter"/>
</dbReference>
<evidence type="ECO:0000313" key="9">
    <source>
        <dbReference type="EMBL" id="KAJ8346698.1"/>
    </source>
</evidence>
<evidence type="ECO:0000256" key="6">
    <source>
        <dbReference type="PROSITE-ProRule" id="PRU00782"/>
    </source>
</evidence>
<comment type="caution">
    <text evidence="6">Lacks conserved residue(s) required for the propagation of feature annotation.</text>
</comment>
<dbReference type="InterPro" id="IPR001609">
    <property type="entry name" value="Myosin_head_motor_dom-like"/>
</dbReference>
<organism evidence="9 10">
    <name type="scientific">Synaphobranchus kaupii</name>
    <name type="common">Kaup's arrowtooth eel</name>
    <dbReference type="NCBI Taxonomy" id="118154"/>
    <lineage>
        <taxon>Eukaryota</taxon>
        <taxon>Metazoa</taxon>
        <taxon>Chordata</taxon>
        <taxon>Craniata</taxon>
        <taxon>Vertebrata</taxon>
        <taxon>Euteleostomi</taxon>
        <taxon>Actinopterygii</taxon>
        <taxon>Neopterygii</taxon>
        <taxon>Teleostei</taxon>
        <taxon>Anguilliformes</taxon>
        <taxon>Synaphobranchidae</taxon>
        <taxon>Synaphobranchus</taxon>
    </lineage>
</organism>
<evidence type="ECO:0000256" key="4">
    <source>
        <dbReference type="ARBA" id="ARBA00023054"/>
    </source>
</evidence>
<evidence type="ECO:0000256" key="2">
    <source>
        <dbReference type="ARBA" id="ARBA00022741"/>
    </source>
</evidence>
<feature type="compositionally biased region" description="Basic residues" evidence="7">
    <location>
        <begin position="106"/>
        <end position="115"/>
    </location>
</feature>
<gene>
    <name evidence="9" type="ORF">SKAU_G00280990</name>
</gene>
<evidence type="ECO:0000256" key="3">
    <source>
        <dbReference type="ARBA" id="ARBA00022840"/>
    </source>
</evidence>
<dbReference type="GO" id="GO:0005737">
    <property type="term" value="C:cytoplasm"/>
    <property type="evidence" value="ECO:0007669"/>
    <property type="project" value="TreeGrafter"/>
</dbReference>
<dbReference type="AlphaFoldDB" id="A0A9Q1EX15"/>
<dbReference type="InterPro" id="IPR027417">
    <property type="entry name" value="P-loop_NTPase"/>
</dbReference>
<keyword evidence="6" id="KW-0505">Motor protein</keyword>
<accession>A0A9Q1EX15</accession>
<dbReference type="SUPFAM" id="SSF52540">
    <property type="entry name" value="P-loop containing nucleoside triphosphate hydrolases"/>
    <property type="match status" value="1"/>
</dbReference>
<feature type="non-terminal residue" evidence="9">
    <location>
        <position position="1"/>
    </location>
</feature>
<feature type="compositionally biased region" description="Polar residues" evidence="7">
    <location>
        <begin position="117"/>
        <end position="126"/>
    </location>
</feature>
<dbReference type="EMBL" id="JAINUF010000011">
    <property type="protein sequence ID" value="KAJ8346698.1"/>
    <property type="molecule type" value="Genomic_DNA"/>
</dbReference>
<dbReference type="PANTHER" id="PTHR13140:SF857">
    <property type="entry name" value="MYOSIN-11"/>
    <property type="match status" value="1"/>
</dbReference>
<evidence type="ECO:0000256" key="7">
    <source>
        <dbReference type="SAM" id="MobiDB-lite"/>
    </source>
</evidence>
<evidence type="ECO:0000313" key="10">
    <source>
        <dbReference type="Proteomes" id="UP001152622"/>
    </source>
</evidence>